<feature type="site" description="Stabilizes the basic form of H active site to accept a proton" evidence="8">
    <location>
        <position position="91"/>
    </location>
</feature>
<feature type="site" description="Discriminates between blocked and unblocked aminoacyl-tRNA" evidence="8">
    <location>
        <position position="9"/>
    </location>
</feature>
<dbReference type="PANTHER" id="PTHR17224">
    <property type="entry name" value="PEPTIDYL-TRNA HYDROLASE"/>
    <property type="match status" value="1"/>
</dbReference>
<dbReference type="EMBL" id="WSLF01000002">
    <property type="protein sequence ID" value="KAE9636200.1"/>
    <property type="molecule type" value="Genomic_DNA"/>
</dbReference>
<dbReference type="PROSITE" id="PS01195">
    <property type="entry name" value="PEPT_TRNA_HYDROL_1"/>
    <property type="match status" value="1"/>
</dbReference>
<evidence type="ECO:0000256" key="4">
    <source>
        <dbReference type="ARBA" id="ARBA00022884"/>
    </source>
</evidence>
<sequence length="190" mass="21388">MFAVIGLGNPGMQYETTRHNVGFEVIERLAFEHNINVNKKKHQALLGEGMIAGERVVLAKPQTYMNLSGQSVTEIMNWYKIDRNHIIIIYDDISLPIGQLRIRTQGSAGGHNGIKNIIAHLNSQEFLRVKVGVGEKPPGWDLADYVLSRFTKEEIEEMVKSIKLAADAVKTIIREGSTSAMNKFNQRIRE</sequence>
<dbReference type="InterPro" id="IPR018171">
    <property type="entry name" value="Pept_tRNA_hydro_CS"/>
</dbReference>
<dbReference type="CDD" id="cd00462">
    <property type="entry name" value="PTH"/>
    <property type="match status" value="1"/>
</dbReference>
<comment type="catalytic activity">
    <reaction evidence="6 8 9">
        <text>an N-acyl-L-alpha-aminoacyl-tRNA + H2O = an N-acyl-L-amino acid + a tRNA + H(+)</text>
        <dbReference type="Rhea" id="RHEA:54448"/>
        <dbReference type="Rhea" id="RHEA-COMP:10123"/>
        <dbReference type="Rhea" id="RHEA-COMP:13883"/>
        <dbReference type="ChEBI" id="CHEBI:15377"/>
        <dbReference type="ChEBI" id="CHEBI:15378"/>
        <dbReference type="ChEBI" id="CHEBI:59874"/>
        <dbReference type="ChEBI" id="CHEBI:78442"/>
        <dbReference type="ChEBI" id="CHEBI:138191"/>
        <dbReference type="EC" id="3.1.1.29"/>
    </reaction>
</comment>
<dbReference type="HAMAP" id="MF_00083">
    <property type="entry name" value="Pept_tRNA_hydro_bact"/>
    <property type="match status" value="1"/>
</dbReference>
<dbReference type="GO" id="GO:0072344">
    <property type="term" value="P:rescue of stalled ribosome"/>
    <property type="evidence" value="ECO:0007669"/>
    <property type="project" value="UniProtKB-UniRule"/>
</dbReference>
<evidence type="ECO:0000313" key="11">
    <source>
        <dbReference type="EMBL" id="KAE9636200.1"/>
    </source>
</evidence>
<dbReference type="PANTHER" id="PTHR17224:SF1">
    <property type="entry name" value="PEPTIDYL-TRNA HYDROLASE"/>
    <property type="match status" value="1"/>
</dbReference>
<accession>A0A7C8LKK1</accession>
<dbReference type="RefSeq" id="WP_158739454.1">
    <property type="nucleotide sequence ID" value="NZ_WSLF01000002.1"/>
</dbReference>
<comment type="function">
    <text evidence="8">Hydrolyzes ribosome-free peptidyl-tRNAs (with 1 or more amino acids incorporated), which drop off the ribosome during protein synthesis, or as a result of ribosome stalling.</text>
</comment>
<dbReference type="NCBIfam" id="TIGR00447">
    <property type="entry name" value="pth"/>
    <property type="match status" value="1"/>
</dbReference>
<dbReference type="OrthoDB" id="9800507at2"/>
<evidence type="ECO:0000256" key="5">
    <source>
        <dbReference type="ARBA" id="ARBA00038063"/>
    </source>
</evidence>
<evidence type="ECO:0000256" key="8">
    <source>
        <dbReference type="HAMAP-Rule" id="MF_00083"/>
    </source>
</evidence>
<dbReference type="GO" id="GO:0006515">
    <property type="term" value="P:protein quality control for misfolded or incompletely synthesized proteins"/>
    <property type="evidence" value="ECO:0007669"/>
    <property type="project" value="UniProtKB-UniRule"/>
</dbReference>
<keyword evidence="12" id="KW-1185">Reference proteome</keyword>
<comment type="function">
    <text evidence="8">Catalyzes the release of premature peptidyl moieties from peptidyl-tRNA molecules trapped in stalled 50S ribosomal subunits, and thus maintains levels of free tRNAs and 50S ribosomes.</text>
</comment>
<dbReference type="SUPFAM" id="SSF53178">
    <property type="entry name" value="Peptidyl-tRNA hydrolase-like"/>
    <property type="match status" value="1"/>
</dbReference>
<keyword evidence="4 8" id="KW-0694">RNA-binding</keyword>
<protein>
    <recommendedName>
        <fullName evidence="7 8">Peptidyl-tRNA hydrolase</fullName>
        <shortName evidence="8">Pth</shortName>
        <ecNumber evidence="1 8">3.1.1.29</ecNumber>
    </recommendedName>
</protein>
<comment type="similarity">
    <text evidence="5 8 10">Belongs to the PTH family.</text>
</comment>
<dbReference type="GO" id="GO:0004045">
    <property type="term" value="F:peptidyl-tRNA hydrolase activity"/>
    <property type="evidence" value="ECO:0007669"/>
    <property type="project" value="UniProtKB-UniRule"/>
</dbReference>
<keyword evidence="2 8" id="KW-0820">tRNA-binding</keyword>
<dbReference type="InterPro" id="IPR001328">
    <property type="entry name" value="Pept_tRNA_hydro"/>
</dbReference>
<evidence type="ECO:0000256" key="7">
    <source>
        <dbReference type="ARBA" id="ARBA00050038"/>
    </source>
</evidence>
<feature type="binding site" evidence="8">
    <location>
        <position position="64"/>
    </location>
    <ligand>
        <name>tRNA</name>
        <dbReference type="ChEBI" id="CHEBI:17843"/>
    </ligand>
</feature>
<dbReference type="Pfam" id="PF01195">
    <property type="entry name" value="Pept_tRNA_hydro"/>
    <property type="match status" value="1"/>
</dbReference>
<evidence type="ECO:0000256" key="2">
    <source>
        <dbReference type="ARBA" id="ARBA00022555"/>
    </source>
</evidence>
<dbReference type="InterPro" id="IPR036416">
    <property type="entry name" value="Pept_tRNA_hydro_sf"/>
</dbReference>
<evidence type="ECO:0000313" key="12">
    <source>
        <dbReference type="Proteomes" id="UP000483018"/>
    </source>
</evidence>
<feature type="active site" description="Proton acceptor" evidence="8">
    <location>
        <position position="19"/>
    </location>
</feature>
<proteinExistence type="inferred from homology"/>
<feature type="binding site" evidence="8">
    <location>
        <position position="66"/>
    </location>
    <ligand>
        <name>tRNA</name>
        <dbReference type="ChEBI" id="CHEBI:17843"/>
    </ligand>
</feature>
<dbReference type="AlphaFoldDB" id="A0A7C8LKK1"/>
<gene>
    <name evidence="8" type="primary">pth</name>
    <name evidence="11" type="ORF">GND95_03500</name>
</gene>
<keyword evidence="3 8" id="KW-0378">Hydrolase</keyword>
<comment type="subunit">
    <text evidence="8">Monomer.</text>
</comment>
<comment type="caution">
    <text evidence="11">The sequence shown here is derived from an EMBL/GenBank/DDBJ whole genome shotgun (WGS) entry which is preliminary data.</text>
</comment>
<dbReference type="Proteomes" id="UP000483018">
    <property type="component" value="Unassembled WGS sequence"/>
</dbReference>
<evidence type="ECO:0000256" key="3">
    <source>
        <dbReference type="ARBA" id="ARBA00022801"/>
    </source>
</evidence>
<dbReference type="GO" id="GO:0005737">
    <property type="term" value="C:cytoplasm"/>
    <property type="evidence" value="ECO:0007669"/>
    <property type="project" value="UniProtKB-SubCell"/>
</dbReference>
<evidence type="ECO:0000256" key="9">
    <source>
        <dbReference type="RuleBase" id="RU000673"/>
    </source>
</evidence>
<dbReference type="Gene3D" id="3.40.50.1470">
    <property type="entry name" value="Peptidyl-tRNA hydrolase"/>
    <property type="match status" value="1"/>
</dbReference>
<reference evidence="11 12" key="1">
    <citation type="submission" date="2019-12" db="EMBL/GenBank/DDBJ databases">
        <title>Defluviitalea raffinosedens, isolated from a biogas fermenter, genome sequencing and characterization.</title>
        <authorList>
            <person name="Rettenmaier R."/>
            <person name="Schneider M."/>
            <person name="Neuhaus K."/>
            <person name="Liebl W."/>
            <person name="Zverlov V."/>
        </authorList>
    </citation>
    <scope>NUCLEOTIDE SEQUENCE [LARGE SCALE GENOMIC DNA]</scope>
    <source>
        <strain evidence="11 12">249c-K6</strain>
    </source>
</reference>
<dbReference type="EC" id="3.1.1.29" evidence="1 8"/>
<organism evidence="11 12">
    <name type="scientific">Defluviitalea raffinosedens</name>
    <dbReference type="NCBI Taxonomy" id="1450156"/>
    <lineage>
        <taxon>Bacteria</taxon>
        <taxon>Bacillati</taxon>
        <taxon>Bacillota</taxon>
        <taxon>Clostridia</taxon>
        <taxon>Lachnospirales</taxon>
        <taxon>Defluviitaleaceae</taxon>
        <taxon>Defluviitalea</taxon>
    </lineage>
</organism>
<name>A0A7C8LKK1_9FIRM</name>
<dbReference type="FunFam" id="3.40.50.1470:FF:000001">
    <property type="entry name" value="Peptidyl-tRNA hydrolase"/>
    <property type="match status" value="1"/>
</dbReference>
<evidence type="ECO:0000256" key="6">
    <source>
        <dbReference type="ARBA" id="ARBA00048707"/>
    </source>
</evidence>
<evidence type="ECO:0000256" key="1">
    <source>
        <dbReference type="ARBA" id="ARBA00013260"/>
    </source>
</evidence>
<dbReference type="PROSITE" id="PS01196">
    <property type="entry name" value="PEPT_TRNA_HYDROL_2"/>
    <property type="match status" value="1"/>
</dbReference>
<evidence type="ECO:0000256" key="10">
    <source>
        <dbReference type="RuleBase" id="RU004320"/>
    </source>
</evidence>
<comment type="subcellular location">
    <subcellularLocation>
        <location evidence="8">Cytoplasm</location>
    </subcellularLocation>
</comment>
<feature type="binding site" evidence="8">
    <location>
        <position position="112"/>
    </location>
    <ligand>
        <name>tRNA</name>
        <dbReference type="ChEBI" id="CHEBI:17843"/>
    </ligand>
</feature>
<feature type="binding site" evidence="8">
    <location>
        <position position="14"/>
    </location>
    <ligand>
        <name>tRNA</name>
        <dbReference type="ChEBI" id="CHEBI:17843"/>
    </ligand>
</feature>
<dbReference type="GO" id="GO:0000049">
    <property type="term" value="F:tRNA binding"/>
    <property type="evidence" value="ECO:0007669"/>
    <property type="project" value="UniProtKB-UniRule"/>
</dbReference>
<keyword evidence="8" id="KW-0963">Cytoplasm</keyword>